<feature type="signal peptide" evidence="1">
    <location>
        <begin position="1"/>
        <end position="23"/>
    </location>
</feature>
<sequence length="376" mass="41500">MGRVIVISALLLAALGGVSVSHAQMSSAERNELLGEIFKIQTLKEKIAADIRKYDDEIQKSAASISKSETILGLARQKGNAQAEAVAREALARAKDAQAGSLKNKSDAEYLMRRLERTLSLAKSGDRNLEAIREQVEFETQYAAWEKKQQQLIRDRLREPNKTAGAIQRALMAKVPPLPGKTFSQLQSGDVLLIEPEDGRLKNLNPITLGDNAATAGGNKSFASHTVIYLKEVNGTKLFLDNQPGEGPRIITEKDFLNKYGQRGMDVATMGKLAEPLTPEEGEALYRAAMAMHKQNYQKASNNWWGGTDYGVVGKDVVCSEADWALIRNTGKFLPKSFNRTKVEYGIDFSPADYYNSPYFVVTPLQQHKDYGNSGQ</sequence>
<proteinExistence type="predicted"/>
<comment type="caution">
    <text evidence="2">The sequence shown here is derived from an EMBL/GenBank/DDBJ whole genome shotgun (WGS) entry which is preliminary data.</text>
</comment>
<evidence type="ECO:0000256" key="1">
    <source>
        <dbReference type="SAM" id="SignalP"/>
    </source>
</evidence>
<protein>
    <submittedName>
        <fullName evidence="2">Uncharacterized protein</fullName>
    </submittedName>
</protein>
<organism evidence="2">
    <name type="scientific">Geobacter metallireducens</name>
    <dbReference type="NCBI Taxonomy" id="28232"/>
    <lineage>
        <taxon>Bacteria</taxon>
        <taxon>Pseudomonadati</taxon>
        <taxon>Thermodesulfobacteriota</taxon>
        <taxon>Desulfuromonadia</taxon>
        <taxon>Geobacterales</taxon>
        <taxon>Geobacteraceae</taxon>
        <taxon>Geobacter</taxon>
    </lineage>
</organism>
<name>A0A831UF25_GEOME</name>
<evidence type="ECO:0000313" key="2">
    <source>
        <dbReference type="EMBL" id="HEN43192.1"/>
    </source>
</evidence>
<dbReference type="Gene3D" id="3.90.1720.10">
    <property type="entry name" value="endopeptidase domain like (from Nostoc punctiforme)"/>
    <property type="match status" value="1"/>
</dbReference>
<gene>
    <name evidence="2" type="ORF">ENQ87_12630</name>
</gene>
<keyword evidence="1" id="KW-0732">Signal</keyword>
<dbReference type="EMBL" id="DSOV01000056">
    <property type="protein sequence ID" value="HEN43192.1"/>
    <property type="molecule type" value="Genomic_DNA"/>
</dbReference>
<reference evidence="2" key="1">
    <citation type="journal article" date="2020" name="mSystems">
        <title>Genome- and Community-Level Interaction Insights into Carbon Utilization and Element Cycling Functions of Hydrothermarchaeota in Hydrothermal Sediment.</title>
        <authorList>
            <person name="Zhou Z."/>
            <person name="Liu Y."/>
            <person name="Xu W."/>
            <person name="Pan J."/>
            <person name="Luo Z.H."/>
            <person name="Li M."/>
        </authorList>
    </citation>
    <scope>NUCLEOTIDE SEQUENCE [LARGE SCALE GENOMIC DNA]</scope>
    <source>
        <strain evidence="2">SpSt-349</strain>
    </source>
</reference>
<dbReference type="AlphaFoldDB" id="A0A831UF25"/>
<accession>A0A831UF25</accession>
<feature type="chain" id="PRO_5032640107" evidence="1">
    <location>
        <begin position="24"/>
        <end position="376"/>
    </location>
</feature>